<dbReference type="SUPFAM" id="SSF57850">
    <property type="entry name" value="RING/U-box"/>
    <property type="match status" value="1"/>
</dbReference>
<dbReference type="PROSITE" id="PS50089">
    <property type="entry name" value="ZF_RING_2"/>
    <property type="match status" value="1"/>
</dbReference>
<evidence type="ECO:0000256" key="6">
    <source>
        <dbReference type="ARBA" id="ARBA00022786"/>
    </source>
</evidence>
<keyword evidence="4" id="KW-0479">Metal-binding</keyword>
<dbReference type="EC" id="2.3.2.27" evidence="2"/>
<dbReference type="EMBL" id="JARPUR010000005">
    <property type="protein sequence ID" value="KAK4876343.1"/>
    <property type="molecule type" value="Genomic_DNA"/>
</dbReference>
<feature type="region of interest" description="Disordered" evidence="9">
    <location>
        <begin position="398"/>
        <end position="417"/>
    </location>
</feature>
<keyword evidence="12" id="KW-1185">Reference proteome</keyword>
<evidence type="ECO:0000256" key="7">
    <source>
        <dbReference type="ARBA" id="ARBA00022833"/>
    </source>
</evidence>
<keyword evidence="6" id="KW-0833">Ubl conjugation pathway</keyword>
<dbReference type="InterPro" id="IPR013083">
    <property type="entry name" value="Znf_RING/FYVE/PHD"/>
</dbReference>
<feature type="compositionally biased region" description="Polar residues" evidence="9">
    <location>
        <begin position="562"/>
        <end position="577"/>
    </location>
</feature>
<protein>
    <recommendedName>
        <fullName evidence="2">RING-type E3 ubiquitin transferase</fullName>
        <ecNumber evidence="2">2.3.2.27</ecNumber>
    </recommendedName>
</protein>
<gene>
    <name evidence="11" type="ORF">RN001_012765</name>
</gene>
<feature type="region of interest" description="Disordered" evidence="9">
    <location>
        <begin position="426"/>
        <end position="480"/>
    </location>
</feature>
<dbReference type="Pfam" id="PF13920">
    <property type="entry name" value="zf-C3HC4_3"/>
    <property type="match status" value="1"/>
</dbReference>
<dbReference type="InterPro" id="IPR001841">
    <property type="entry name" value="Znf_RING"/>
</dbReference>
<evidence type="ECO:0000259" key="10">
    <source>
        <dbReference type="PROSITE" id="PS50089"/>
    </source>
</evidence>
<name>A0AAN7SML4_9COLE</name>
<organism evidence="11 12">
    <name type="scientific">Aquatica leii</name>
    <dbReference type="NCBI Taxonomy" id="1421715"/>
    <lineage>
        <taxon>Eukaryota</taxon>
        <taxon>Metazoa</taxon>
        <taxon>Ecdysozoa</taxon>
        <taxon>Arthropoda</taxon>
        <taxon>Hexapoda</taxon>
        <taxon>Insecta</taxon>
        <taxon>Pterygota</taxon>
        <taxon>Neoptera</taxon>
        <taxon>Endopterygota</taxon>
        <taxon>Coleoptera</taxon>
        <taxon>Polyphaga</taxon>
        <taxon>Elateriformia</taxon>
        <taxon>Elateroidea</taxon>
        <taxon>Lampyridae</taxon>
        <taxon>Luciolinae</taxon>
        <taxon>Aquatica</taxon>
    </lineage>
</organism>
<evidence type="ECO:0000256" key="2">
    <source>
        <dbReference type="ARBA" id="ARBA00012483"/>
    </source>
</evidence>
<dbReference type="GO" id="GO:0005737">
    <property type="term" value="C:cytoplasm"/>
    <property type="evidence" value="ECO:0007669"/>
    <property type="project" value="TreeGrafter"/>
</dbReference>
<sequence>MGAITSRQHAGVEEVDISSNHAYKYPPRSGNYFGSHFIMGGERFDTPQPESYLFGENSDLNFLGSRPTPFPYPPPQPNEPTKTLKSLINIRKESLRFVRAPPIDFGKVRCDGDHRDVELGKGSPFNVEFIFDCDVRCAITIYYFCAEEIHPNGVTYVAKDPSLNSDTFRYKRGPNQQFCQIGHVFEPSRYSEDELLYDIDREIIPVAIHCIAEEGPEDMRQSHTTIATIEKSSDGSYALKALKQKLFVDGLCYLLQEIYGIENKNNDKQANDDDTDDNGSECVICMCDVRDTLILPCRHLCLCNSCADSLRYQANNCPICRAPFRALLQIRALQKSANAIQPVSPPDGSCDNIPPGYEAVSLIEALNGPVLPRQPPAAVPDLVETPDNEPAIQAAQILNRHNERTDKSGKDSDLQTSEFGMSVLLSRDEDSKETPKSPLLASTVPETGSPKNAKPKRELVRHVNEKSNTEEVPDDDSEAERMSPLLQNTAITNRNNHLALNMEDVVEPIDDTDTEHEEQIQSNLKEKKKTVRNGEDRERGDDSDYYTPEEPGPIHSGPLYETSASPNSVGSMESTPQKLPGTPLSHASIRSSGDSYTSGSSTRRLLVSENVNIPMDRAQISLLSFADNSLELYDFLEELRSRKLHVDSFGATLRPDEGIQLTEAKQTALVRVLNENQDLFIKNVEATPYAEHEFGLTDDKPISVPPYRLSPQKTDILK</sequence>
<evidence type="ECO:0000256" key="3">
    <source>
        <dbReference type="ARBA" id="ARBA00022679"/>
    </source>
</evidence>
<evidence type="ECO:0000256" key="9">
    <source>
        <dbReference type="SAM" id="MobiDB-lite"/>
    </source>
</evidence>
<dbReference type="FunFam" id="3.30.40.10:FF:000013">
    <property type="entry name" value="E3 ubiquitin-protein ligase MGRN1 isoform 1"/>
    <property type="match status" value="1"/>
</dbReference>
<evidence type="ECO:0000313" key="12">
    <source>
        <dbReference type="Proteomes" id="UP001353858"/>
    </source>
</evidence>
<keyword evidence="3" id="KW-0808">Transferase</keyword>
<evidence type="ECO:0000256" key="1">
    <source>
        <dbReference type="ARBA" id="ARBA00000900"/>
    </source>
</evidence>
<feature type="compositionally biased region" description="Basic and acidic residues" evidence="9">
    <location>
        <begin position="532"/>
        <end position="542"/>
    </location>
</feature>
<feature type="domain" description="RING-type" evidence="10">
    <location>
        <begin position="282"/>
        <end position="321"/>
    </location>
</feature>
<comment type="caution">
    <text evidence="11">The sequence shown here is derived from an EMBL/GenBank/DDBJ whole genome shotgun (WGS) entry which is preliminary data.</text>
</comment>
<evidence type="ECO:0000256" key="4">
    <source>
        <dbReference type="ARBA" id="ARBA00022723"/>
    </source>
</evidence>
<dbReference type="GO" id="GO:0008270">
    <property type="term" value="F:zinc ion binding"/>
    <property type="evidence" value="ECO:0007669"/>
    <property type="project" value="UniProtKB-KW"/>
</dbReference>
<dbReference type="PANTHER" id="PTHR22996:SF0">
    <property type="entry name" value="RE60872P-RELATED"/>
    <property type="match status" value="1"/>
</dbReference>
<evidence type="ECO:0000256" key="5">
    <source>
        <dbReference type="ARBA" id="ARBA00022771"/>
    </source>
</evidence>
<evidence type="ECO:0000256" key="8">
    <source>
        <dbReference type="PROSITE-ProRule" id="PRU00175"/>
    </source>
</evidence>
<evidence type="ECO:0000313" key="11">
    <source>
        <dbReference type="EMBL" id="KAK4876343.1"/>
    </source>
</evidence>
<dbReference type="Proteomes" id="UP001353858">
    <property type="component" value="Unassembled WGS sequence"/>
</dbReference>
<dbReference type="InterPro" id="IPR058981">
    <property type="entry name" value="MGRN1/RNF157-like_N"/>
</dbReference>
<accession>A0AAN7SML4</accession>
<dbReference type="Pfam" id="PF26192">
    <property type="entry name" value="RNF157-like_N"/>
    <property type="match status" value="1"/>
</dbReference>
<dbReference type="InterPro" id="IPR045194">
    <property type="entry name" value="MGRN1/RNF157-like"/>
</dbReference>
<proteinExistence type="predicted"/>
<keyword evidence="5 8" id="KW-0863">Zinc-finger</keyword>
<dbReference type="GO" id="GO:0016567">
    <property type="term" value="P:protein ubiquitination"/>
    <property type="evidence" value="ECO:0007669"/>
    <property type="project" value="UniProtKB-ARBA"/>
</dbReference>
<dbReference type="AlphaFoldDB" id="A0AAN7SML4"/>
<keyword evidence="7" id="KW-0862">Zinc</keyword>
<reference evidence="12" key="1">
    <citation type="submission" date="2023-01" db="EMBL/GenBank/DDBJ databases">
        <title>Key to firefly adult light organ development and bioluminescence: homeobox transcription factors regulate luciferase expression and transportation to peroxisome.</title>
        <authorList>
            <person name="Fu X."/>
        </authorList>
    </citation>
    <scope>NUCLEOTIDE SEQUENCE [LARGE SCALE GENOMIC DNA]</scope>
</reference>
<feature type="compositionally biased region" description="Basic and acidic residues" evidence="9">
    <location>
        <begin position="426"/>
        <end position="435"/>
    </location>
</feature>
<feature type="compositionally biased region" description="Low complexity" evidence="9">
    <location>
        <begin position="588"/>
        <end position="602"/>
    </location>
</feature>
<feature type="compositionally biased region" description="Basic and acidic residues" evidence="9">
    <location>
        <begin position="400"/>
        <end position="413"/>
    </location>
</feature>
<dbReference type="SMART" id="SM00184">
    <property type="entry name" value="RING"/>
    <property type="match status" value="1"/>
</dbReference>
<feature type="region of interest" description="Disordered" evidence="9">
    <location>
        <begin position="512"/>
        <end position="602"/>
    </location>
</feature>
<comment type="catalytic activity">
    <reaction evidence="1">
        <text>S-ubiquitinyl-[E2 ubiquitin-conjugating enzyme]-L-cysteine + [acceptor protein]-L-lysine = [E2 ubiquitin-conjugating enzyme]-L-cysteine + N(6)-ubiquitinyl-[acceptor protein]-L-lysine.</text>
        <dbReference type="EC" id="2.3.2.27"/>
    </reaction>
</comment>
<dbReference type="PANTHER" id="PTHR22996">
    <property type="entry name" value="MAHOGUNIN"/>
    <property type="match status" value="1"/>
</dbReference>
<dbReference type="Gene3D" id="3.30.40.10">
    <property type="entry name" value="Zinc/RING finger domain, C3HC4 (zinc finger)"/>
    <property type="match status" value="1"/>
</dbReference>
<dbReference type="GO" id="GO:0061630">
    <property type="term" value="F:ubiquitin protein ligase activity"/>
    <property type="evidence" value="ECO:0007669"/>
    <property type="project" value="UniProtKB-EC"/>
</dbReference>
<feature type="compositionally biased region" description="Basic and acidic residues" evidence="9">
    <location>
        <begin position="455"/>
        <end position="469"/>
    </location>
</feature>